<evidence type="ECO:0000313" key="2">
    <source>
        <dbReference type="EMBL" id="AQS50756.1"/>
    </source>
</evidence>
<dbReference type="OrthoDB" id="8971137at2"/>
<dbReference type="Proteomes" id="UP000189369">
    <property type="component" value="Chromosome"/>
</dbReference>
<feature type="region of interest" description="Disordered" evidence="1">
    <location>
        <begin position="285"/>
        <end position="310"/>
    </location>
</feature>
<organism evidence="2 3">
    <name type="scientific">Paenalcaligenes hominis</name>
    <dbReference type="NCBI Taxonomy" id="643674"/>
    <lineage>
        <taxon>Bacteria</taxon>
        <taxon>Pseudomonadati</taxon>
        <taxon>Pseudomonadota</taxon>
        <taxon>Betaproteobacteria</taxon>
        <taxon>Burkholderiales</taxon>
        <taxon>Alcaligenaceae</taxon>
        <taxon>Paenalcaligenes</taxon>
    </lineage>
</organism>
<dbReference type="RefSeq" id="WP_077733304.1">
    <property type="nucleotide sequence ID" value="NZ_JBGJLN010000003.1"/>
</dbReference>
<evidence type="ECO:0000313" key="3">
    <source>
        <dbReference type="Proteomes" id="UP000189369"/>
    </source>
</evidence>
<evidence type="ECO:0008006" key="4">
    <source>
        <dbReference type="Google" id="ProtNLM"/>
    </source>
</evidence>
<feature type="compositionally biased region" description="Basic and acidic residues" evidence="1">
    <location>
        <begin position="285"/>
        <end position="306"/>
    </location>
</feature>
<protein>
    <recommendedName>
        <fullName evidence="4">DUF1351 domain-containing protein</fullName>
    </recommendedName>
</protein>
<name>A0A1U9JYB7_9BURK</name>
<reference evidence="2 3" key="1">
    <citation type="submission" date="2017-01" db="EMBL/GenBank/DDBJ databases">
        <title>Complete Genome Sequence of Paenalcaligenes hominis, Isolated from a paraplegic Patient with neurogenic bladder.</title>
        <authorList>
            <person name="Mukhopadhyay R."/>
            <person name="Joaquin J."/>
            <person name="Hogue R."/>
            <person name="Kilaru A."/>
            <person name="Jospin G."/>
            <person name="Mars K."/>
            <person name="Eisen J.A."/>
            <person name="Chaturvedi V."/>
        </authorList>
    </citation>
    <scope>NUCLEOTIDE SEQUENCE [LARGE SCALE GENOMIC DNA]</scope>
    <source>
        <strain evidence="2 3">15S00501</strain>
    </source>
</reference>
<evidence type="ECO:0000256" key="1">
    <source>
        <dbReference type="SAM" id="MobiDB-lite"/>
    </source>
</evidence>
<dbReference type="EMBL" id="CP019697">
    <property type="protein sequence ID" value="AQS50756.1"/>
    <property type="molecule type" value="Genomic_DNA"/>
</dbReference>
<feature type="region of interest" description="Disordered" evidence="1">
    <location>
        <begin position="210"/>
        <end position="244"/>
    </location>
</feature>
<accession>A0A1U9JYB7</accession>
<proteinExistence type="predicted"/>
<feature type="compositionally biased region" description="Basic and acidic residues" evidence="1">
    <location>
        <begin position="210"/>
        <end position="239"/>
    </location>
</feature>
<sequence>MNKQQVLDAPVKLVEFGVVEAGLAALHADLAGVQFDVATTEGNKAARAARQRCVSIRTAADKAYSDWNKPMLEKQRVMRDKLQEIKESVKEVEGPIDAQIKAEEKRKAEEKAERDRIEAEKLARIQFEIDAIKNMAIHNVGKSPKVLAAAIEMCQAIEVTLDSFDSRAGEAEIAKQQTLAQLTQMHEAAIAHEVEQEKLAAERAELERLRKEQERRDAEAKAKADAEEAKRQAALDKQQETLQAQQAELERQRLELEAAQAVAQRAEEERLAAIEQEKRKKELAAQREAEAKAQAEREEKERREQVQFEQNGPGDAAIIEVLALHYRVHESAVITWLTNMDLEAASKELLKEFA</sequence>
<gene>
    <name evidence="2" type="ORF">PAEH1_02825</name>
</gene>
<dbReference type="KEGG" id="phn:PAEH1_02825"/>
<dbReference type="AlphaFoldDB" id="A0A1U9JYB7"/>
<dbReference type="STRING" id="643674.PAEH1_02825"/>